<reference evidence="1" key="1">
    <citation type="journal article" date="2014" name="Int. J. Syst. Evol. Microbiol.">
        <title>Complete genome sequence of Corynebacterium casei LMG S-19264T (=DSM 44701T), isolated from a smear-ripened cheese.</title>
        <authorList>
            <consortium name="US DOE Joint Genome Institute (JGI-PGF)"/>
            <person name="Walter F."/>
            <person name="Albersmeier A."/>
            <person name="Kalinowski J."/>
            <person name="Ruckert C."/>
        </authorList>
    </citation>
    <scope>NUCLEOTIDE SEQUENCE</scope>
    <source>
        <strain evidence="1">JCM 4391</strain>
    </source>
</reference>
<proteinExistence type="predicted"/>
<evidence type="ECO:0000313" key="2">
    <source>
        <dbReference type="Proteomes" id="UP000636661"/>
    </source>
</evidence>
<gene>
    <name evidence="1" type="ORF">GCM10010274_46220</name>
</gene>
<reference evidence="1" key="2">
    <citation type="submission" date="2020-09" db="EMBL/GenBank/DDBJ databases">
        <authorList>
            <person name="Sun Q."/>
            <person name="Ohkuma M."/>
        </authorList>
    </citation>
    <scope>NUCLEOTIDE SEQUENCE</scope>
    <source>
        <strain evidence="1">JCM 4391</strain>
    </source>
</reference>
<evidence type="ECO:0000313" key="1">
    <source>
        <dbReference type="EMBL" id="GGU52063.1"/>
    </source>
</evidence>
<organism evidence="1 2">
    <name type="scientific">Streptomyces lavendofoliae</name>
    <dbReference type="NCBI Taxonomy" id="67314"/>
    <lineage>
        <taxon>Bacteria</taxon>
        <taxon>Bacillati</taxon>
        <taxon>Actinomycetota</taxon>
        <taxon>Actinomycetes</taxon>
        <taxon>Kitasatosporales</taxon>
        <taxon>Streptomycetaceae</taxon>
        <taxon>Streptomyces</taxon>
    </lineage>
</organism>
<evidence type="ECO:0008006" key="3">
    <source>
        <dbReference type="Google" id="ProtNLM"/>
    </source>
</evidence>
<name>A0A918I0V6_9ACTN</name>
<dbReference type="Proteomes" id="UP000636661">
    <property type="component" value="Unassembled WGS sequence"/>
</dbReference>
<comment type="caution">
    <text evidence="1">The sequence shown here is derived from an EMBL/GenBank/DDBJ whole genome shotgun (WGS) entry which is preliminary data.</text>
</comment>
<keyword evidence="2" id="KW-1185">Reference proteome</keyword>
<protein>
    <recommendedName>
        <fullName evidence="3">IrrE N-terminal-like domain-containing protein</fullName>
    </recommendedName>
</protein>
<sequence>MLAHEAEHALADDLGCGVGLDAAHPLALHQERRADIEAARKLIHISDLAAVAQWADDVRLAAAELDVTERMLRIRLHDLNGEGWPWPATSKIAG</sequence>
<accession>A0A918I0V6</accession>
<dbReference type="EMBL" id="BMTP01000012">
    <property type="protein sequence ID" value="GGU52063.1"/>
    <property type="molecule type" value="Genomic_DNA"/>
</dbReference>
<dbReference type="AlphaFoldDB" id="A0A918I0V6"/>